<evidence type="ECO:0000256" key="1">
    <source>
        <dbReference type="SAM" id="SignalP"/>
    </source>
</evidence>
<dbReference type="Proteomes" id="UP000652013">
    <property type="component" value="Unassembled WGS sequence"/>
</dbReference>
<name>A0A8J3YCW3_9ACTN</name>
<keyword evidence="3" id="KW-1185">Reference proteome</keyword>
<keyword evidence="1" id="KW-0732">Signal</keyword>
<accession>A0A8J3YCW3</accession>
<evidence type="ECO:0000313" key="2">
    <source>
        <dbReference type="EMBL" id="GIJ06436.1"/>
    </source>
</evidence>
<organism evidence="2 3">
    <name type="scientific">Spirilliplanes yamanashiensis</name>
    <dbReference type="NCBI Taxonomy" id="42233"/>
    <lineage>
        <taxon>Bacteria</taxon>
        <taxon>Bacillati</taxon>
        <taxon>Actinomycetota</taxon>
        <taxon>Actinomycetes</taxon>
        <taxon>Micromonosporales</taxon>
        <taxon>Micromonosporaceae</taxon>
        <taxon>Spirilliplanes</taxon>
    </lineage>
</organism>
<sequence>MTYRLSVRGGVLFAAFTVVVSGAALASPTPSPRDRRATATSVLTTYLTEVRTGGAPADLTCPSGSAPAWPKFTAFDVGEPRAGAGELTYPVRLTLAGGDSVTQWVTVRLGPQGPRVCEVTTCRA</sequence>
<comment type="caution">
    <text evidence="2">The sequence shown here is derived from an EMBL/GenBank/DDBJ whole genome shotgun (WGS) entry which is preliminary data.</text>
</comment>
<proteinExistence type="predicted"/>
<reference evidence="2" key="1">
    <citation type="submission" date="2021-01" db="EMBL/GenBank/DDBJ databases">
        <title>Whole genome shotgun sequence of Spirilliplanes yamanashiensis NBRC 15828.</title>
        <authorList>
            <person name="Komaki H."/>
            <person name="Tamura T."/>
        </authorList>
    </citation>
    <scope>NUCLEOTIDE SEQUENCE</scope>
    <source>
        <strain evidence="2">NBRC 15828</strain>
    </source>
</reference>
<feature type="signal peptide" evidence="1">
    <location>
        <begin position="1"/>
        <end position="26"/>
    </location>
</feature>
<evidence type="ECO:0000313" key="3">
    <source>
        <dbReference type="Proteomes" id="UP000652013"/>
    </source>
</evidence>
<dbReference type="EMBL" id="BOOY01000042">
    <property type="protein sequence ID" value="GIJ06436.1"/>
    <property type="molecule type" value="Genomic_DNA"/>
</dbReference>
<gene>
    <name evidence="2" type="ORF">Sya03_57880</name>
</gene>
<dbReference type="AlphaFoldDB" id="A0A8J3YCW3"/>
<protein>
    <submittedName>
        <fullName evidence="2">Uncharacterized protein</fullName>
    </submittedName>
</protein>
<feature type="chain" id="PRO_5035232101" evidence="1">
    <location>
        <begin position="27"/>
        <end position="124"/>
    </location>
</feature>